<evidence type="ECO:0000313" key="2">
    <source>
        <dbReference type="Proteomes" id="UP000253061"/>
    </source>
</evidence>
<gene>
    <name evidence="1" type="ORF">TH6_01470</name>
</gene>
<comment type="caution">
    <text evidence="1">The sequence shown here is derived from an EMBL/GenBank/DDBJ whole genome shotgun (WGS) entry which is preliminary data.</text>
</comment>
<sequence>MADPLTTAQLMELSSDILAEIDRLPSEIRSERLAFEIQGIMSVQNDIFTSELLSQLNTLSRTVGNASEQDYDEMMYRSFGIIDAADHLQNLICSDQWSKQIGLSPRLTKRAP</sequence>
<accession>A0A367VM09</accession>
<protein>
    <submittedName>
        <fullName evidence="1">Uncharacterized protein</fullName>
    </submittedName>
</protein>
<evidence type="ECO:0000313" key="1">
    <source>
        <dbReference type="EMBL" id="RCK25320.1"/>
    </source>
</evidence>
<dbReference type="Proteomes" id="UP000253061">
    <property type="component" value="Unassembled WGS sequence"/>
</dbReference>
<name>A0A367VM09_9PROT</name>
<dbReference type="AlphaFoldDB" id="A0A367VM09"/>
<proteinExistence type="predicted"/>
<dbReference type="RefSeq" id="WP_062956596.1">
    <property type="nucleotide sequence ID" value="NZ_JPWB01000001.1"/>
</dbReference>
<dbReference type="EMBL" id="JPWB01000001">
    <property type="protein sequence ID" value="RCK25320.1"/>
    <property type="molecule type" value="Genomic_DNA"/>
</dbReference>
<reference evidence="1 2" key="1">
    <citation type="submission" date="2014-07" db="EMBL/GenBank/DDBJ databases">
        <title>Draft genome sequence of Thalassospira profundimaris R8-17.</title>
        <authorList>
            <person name="Lai Q."/>
            <person name="Shao Z."/>
        </authorList>
    </citation>
    <scope>NUCLEOTIDE SEQUENCE [LARGE SCALE GENOMIC DNA]</scope>
    <source>
        <strain evidence="1 2">R8-17</strain>
    </source>
</reference>
<organism evidence="1 2">
    <name type="scientific">Thalassospira profundimaris</name>
    <dbReference type="NCBI Taxonomy" id="502049"/>
    <lineage>
        <taxon>Bacteria</taxon>
        <taxon>Pseudomonadati</taxon>
        <taxon>Pseudomonadota</taxon>
        <taxon>Alphaproteobacteria</taxon>
        <taxon>Rhodospirillales</taxon>
        <taxon>Thalassospiraceae</taxon>
        <taxon>Thalassospira</taxon>
    </lineage>
</organism>